<feature type="domain" description="3-hydroxyacyl-CoA dehydrogenase NAD binding" evidence="3">
    <location>
        <begin position="1"/>
        <end position="169"/>
    </location>
</feature>
<dbReference type="GO" id="GO:0070403">
    <property type="term" value="F:NAD+ binding"/>
    <property type="evidence" value="ECO:0007669"/>
    <property type="project" value="InterPro"/>
</dbReference>
<accession>A0A3B0SWZ3</accession>
<name>A0A3B0SWZ3_9ZZZZ</name>
<dbReference type="InterPro" id="IPR036291">
    <property type="entry name" value="NAD(P)-bd_dom_sf"/>
</dbReference>
<dbReference type="InterPro" id="IPR008927">
    <property type="entry name" value="6-PGluconate_DH-like_C_sf"/>
</dbReference>
<dbReference type="EMBL" id="UOEI01000670">
    <property type="protein sequence ID" value="VAW09040.1"/>
    <property type="molecule type" value="Genomic_DNA"/>
</dbReference>
<evidence type="ECO:0000313" key="4">
    <source>
        <dbReference type="EMBL" id="VAW09040.1"/>
    </source>
</evidence>
<dbReference type="PIRSF" id="PIRSF000105">
    <property type="entry name" value="HCDH"/>
    <property type="match status" value="1"/>
</dbReference>
<dbReference type="Gene3D" id="3.40.50.720">
    <property type="entry name" value="NAD(P)-binding Rossmann-like Domain"/>
    <property type="match status" value="1"/>
</dbReference>
<dbReference type="SUPFAM" id="SSF51735">
    <property type="entry name" value="NAD(P)-binding Rossmann-fold domains"/>
    <property type="match status" value="1"/>
</dbReference>
<dbReference type="Pfam" id="PF00725">
    <property type="entry name" value="3HCDH"/>
    <property type="match status" value="1"/>
</dbReference>
<dbReference type="GO" id="GO:0008691">
    <property type="term" value="F:3-hydroxybutyryl-CoA dehydrogenase activity"/>
    <property type="evidence" value="ECO:0007669"/>
    <property type="project" value="UniProtKB-EC"/>
</dbReference>
<dbReference type="GO" id="GO:0006631">
    <property type="term" value="P:fatty acid metabolic process"/>
    <property type="evidence" value="ECO:0007669"/>
    <property type="project" value="InterPro"/>
</dbReference>
<reference evidence="4" key="1">
    <citation type="submission" date="2018-06" db="EMBL/GenBank/DDBJ databases">
        <authorList>
            <person name="Zhirakovskaya E."/>
        </authorList>
    </citation>
    <scope>NUCLEOTIDE SEQUENCE</scope>
</reference>
<dbReference type="PANTHER" id="PTHR48075">
    <property type="entry name" value="3-HYDROXYACYL-COA DEHYDROGENASE FAMILY PROTEIN"/>
    <property type="match status" value="1"/>
</dbReference>
<gene>
    <name evidence="4" type="ORF">MNBD_ACTINO01-2243</name>
</gene>
<sequence>MGVGIAHRFAARGAETSIVDIDLETAESAVERVAETLRTAAERGKLTPEEATEAIGRVHAVGSIDHLDEDLDVIIEAVIEKLELKRSILEAAEIRRPRVLASNTSSISIDSLAETLQRPGEFAGMHFFNPVWAMHLVEVIRGNQTDQATLDSISDLVEFLGMEQAVINDSAGFATSRLGVLVGLEAIRMVEEGVAAPQDIDRAMTLGYRHPMGPLMLGDLVGLD</sequence>
<evidence type="ECO:0000259" key="2">
    <source>
        <dbReference type="Pfam" id="PF00725"/>
    </source>
</evidence>
<dbReference type="AlphaFoldDB" id="A0A3B0SWZ3"/>
<dbReference type="SUPFAM" id="SSF48179">
    <property type="entry name" value="6-phosphogluconate dehydrogenase C-terminal domain-like"/>
    <property type="match status" value="1"/>
</dbReference>
<dbReference type="Gene3D" id="1.10.1040.10">
    <property type="entry name" value="N-(1-d-carboxylethyl)-l-norvaline Dehydrogenase, domain 2"/>
    <property type="match status" value="1"/>
</dbReference>
<dbReference type="EC" id="1.1.1.157" evidence="4"/>
<dbReference type="EC" id="1.1.1.35" evidence="4"/>
<dbReference type="PANTHER" id="PTHR48075:SF5">
    <property type="entry name" value="3-HYDROXYBUTYRYL-COA DEHYDROGENASE"/>
    <property type="match status" value="1"/>
</dbReference>
<protein>
    <submittedName>
        <fullName evidence="4">3-hydroxybutyryl-CoA dehydrogenase 3-hydroxyacyl-CoA dehydrogenase</fullName>
        <ecNumber evidence="4">1.1.1.157</ecNumber>
        <ecNumber evidence="4">1.1.1.35</ecNumber>
    </submittedName>
</protein>
<keyword evidence="1 4" id="KW-0560">Oxidoreductase</keyword>
<feature type="non-terminal residue" evidence="4">
    <location>
        <position position="224"/>
    </location>
</feature>
<dbReference type="GO" id="GO:0003857">
    <property type="term" value="F:(3S)-3-hydroxyacyl-CoA dehydrogenase (NAD+) activity"/>
    <property type="evidence" value="ECO:0007669"/>
    <property type="project" value="UniProtKB-EC"/>
</dbReference>
<evidence type="ECO:0000259" key="3">
    <source>
        <dbReference type="Pfam" id="PF02737"/>
    </source>
</evidence>
<dbReference type="InterPro" id="IPR022694">
    <property type="entry name" value="3-OHacyl-CoA_DH"/>
</dbReference>
<dbReference type="InterPro" id="IPR006176">
    <property type="entry name" value="3-OHacyl-CoA_DH_NAD-bd"/>
</dbReference>
<dbReference type="Pfam" id="PF02737">
    <property type="entry name" value="3HCDH_N"/>
    <property type="match status" value="1"/>
</dbReference>
<evidence type="ECO:0000256" key="1">
    <source>
        <dbReference type="ARBA" id="ARBA00023002"/>
    </source>
</evidence>
<dbReference type="InterPro" id="IPR006108">
    <property type="entry name" value="3HC_DH_C"/>
</dbReference>
<organism evidence="4">
    <name type="scientific">hydrothermal vent metagenome</name>
    <dbReference type="NCBI Taxonomy" id="652676"/>
    <lineage>
        <taxon>unclassified sequences</taxon>
        <taxon>metagenomes</taxon>
        <taxon>ecological metagenomes</taxon>
    </lineage>
</organism>
<dbReference type="InterPro" id="IPR013328">
    <property type="entry name" value="6PGD_dom2"/>
</dbReference>
<proteinExistence type="predicted"/>
<feature type="domain" description="3-hydroxyacyl-CoA dehydrogenase C-terminal" evidence="2">
    <location>
        <begin position="172"/>
        <end position="224"/>
    </location>
</feature>